<sequence length="56" mass="6223">MKSKITLFLIVVMVMVIFSGISWAADTKVLKLSHLNPQQPKEIATAAMTQVFKSMV</sequence>
<accession>X1J582</accession>
<dbReference type="EMBL" id="BARU01042879">
    <property type="protein sequence ID" value="GAH76665.1"/>
    <property type="molecule type" value="Genomic_DNA"/>
</dbReference>
<gene>
    <name evidence="1" type="ORF">S03H2_65783</name>
</gene>
<dbReference type="AlphaFoldDB" id="X1J582"/>
<evidence type="ECO:0000313" key="1">
    <source>
        <dbReference type="EMBL" id="GAH76665.1"/>
    </source>
</evidence>
<organism evidence="1">
    <name type="scientific">marine sediment metagenome</name>
    <dbReference type="NCBI Taxonomy" id="412755"/>
    <lineage>
        <taxon>unclassified sequences</taxon>
        <taxon>metagenomes</taxon>
        <taxon>ecological metagenomes</taxon>
    </lineage>
</organism>
<proteinExistence type="predicted"/>
<name>X1J582_9ZZZZ</name>
<reference evidence="1" key="1">
    <citation type="journal article" date="2014" name="Front. Microbiol.">
        <title>High frequency of phylogenetically diverse reductive dehalogenase-homologous genes in deep subseafloor sedimentary metagenomes.</title>
        <authorList>
            <person name="Kawai M."/>
            <person name="Futagami T."/>
            <person name="Toyoda A."/>
            <person name="Takaki Y."/>
            <person name="Nishi S."/>
            <person name="Hori S."/>
            <person name="Arai W."/>
            <person name="Tsubouchi T."/>
            <person name="Morono Y."/>
            <person name="Uchiyama I."/>
            <person name="Ito T."/>
            <person name="Fujiyama A."/>
            <person name="Inagaki F."/>
            <person name="Takami H."/>
        </authorList>
    </citation>
    <scope>NUCLEOTIDE SEQUENCE</scope>
    <source>
        <strain evidence="1">Expedition CK06-06</strain>
    </source>
</reference>
<comment type="caution">
    <text evidence="1">The sequence shown here is derived from an EMBL/GenBank/DDBJ whole genome shotgun (WGS) entry which is preliminary data.</text>
</comment>
<protein>
    <submittedName>
        <fullName evidence="1">Uncharacterized protein</fullName>
    </submittedName>
</protein>
<feature type="non-terminal residue" evidence="1">
    <location>
        <position position="56"/>
    </location>
</feature>